<evidence type="ECO:0000256" key="6">
    <source>
        <dbReference type="SAM" id="Phobius"/>
    </source>
</evidence>
<feature type="non-terminal residue" evidence="7">
    <location>
        <position position="156"/>
    </location>
</feature>
<dbReference type="EMBL" id="UINC01094946">
    <property type="protein sequence ID" value="SVC50616.1"/>
    <property type="molecule type" value="Genomic_DNA"/>
</dbReference>
<evidence type="ECO:0000313" key="7">
    <source>
        <dbReference type="EMBL" id="SVC50616.1"/>
    </source>
</evidence>
<dbReference type="GO" id="GO:0015385">
    <property type="term" value="F:sodium:proton antiporter activity"/>
    <property type="evidence" value="ECO:0007669"/>
    <property type="project" value="TreeGrafter"/>
</dbReference>
<evidence type="ECO:0000256" key="4">
    <source>
        <dbReference type="ARBA" id="ARBA00022989"/>
    </source>
</evidence>
<dbReference type="PANTHER" id="PTHR30341">
    <property type="entry name" value="SODIUM ION/PROTON ANTIPORTER NHAA-RELATED"/>
    <property type="match status" value="1"/>
</dbReference>
<name>A0A382MPH2_9ZZZZ</name>
<feature type="transmembrane region" description="Helical" evidence="6">
    <location>
        <begin position="77"/>
        <end position="95"/>
    </location>
</feature>
<dbReference type="InterPro" id="IPR023171">
    <property type="entry name" value="Na/H_antiporter_dom_sf"/>
</dbReference>
<feature type="transmembrane region" description="Helical" evidence="6">
    <location>
        <begin position="116"/>
        <end position="133"/>
    </location>
</feature>
<keyword evidence="5 6" id="KW-0472">Membrane</keyword>
<sequence length="156" mass="16964">MSNQPPTNASWPWLPRPARARSMLQYFLKLEAAGGIVLLIAAVGALIWANVWTEAYESFWHIHAALKIEGFHLNGSLGHWVNDALMVVFFFLVGLEIKRELVTGELHDPKRAALPLLAAIGGMAVPALIFFAFNSGTDAIDGWGIPVATDIAFVVG</sequence>
<feature type="transmembrane region" description="Helical" evidence="6">
    <location>
        <begin position="26"/>
        <end position="49"/>
    </location>
</feature>
<dbReference type="GO" id="GO:0006885">
    <property type="term" value="P:regulation of pH"/>
    <property type="evidence" value="ECO:0007669"/>
    <property type="project" value="InterPro"/>
</dbReference>
<dbReference type="Gene3D" id="1.20.1530.10">
    <property type="entry name" value="Na+/H+ antiporter like domain"/>
    <property type="match status" value="1"/>
</dbReference>
<protein>
    <recommendedName>
        <fullName evidence="8">Sodium:proton antiporter</fullName>
    </recommendedName>
</protein>
<reference evidence="7" key="1">
    <citation type="submission" date="2018-05" db="EMBL/GenBank/DDBJ databases">
        <authorList>
            <person name="Lanie J.A."/>
            <person name="Ng W.-L."/>
            <person name="Kazmierczak K.M."/>
            <person name="Andrzejewski T.M."/>
            <person name="Davidsen T.M."/>
            <person name="Wayne K.J."/>
            <person name="Tettelin H."/>
            <person name="Glass J.I."/>
            <person name="Rusch D."/>
            <person name="Podicherti R."/>
            <person name="Tsui H.-C.T."/>
            <person name="Winkler M.E."/>
        </authorList>
    </citation>
    <scope>NUCLEOTIDE SEQUENCE</scope>
</reference>
<dbReference type="AlphaFoldDB" id="A0A382MPH2"/>
<keyword evidence="4 6" id="KW-1133">Transmembrane helix</keyword>
<dbReference type="PANTHER" id="PTHR30341:SF0">
    <property type="entry name" value="NA(+)_H(+) ANTIPORTER NHAA"/>
    <property type="match status" value="1"/>
</dbReference>
<comment type="subcellular location">
    <subcellularLocation>
        <location evidence="1">Cell inner membrane</location>
        <topology evidence="1">Multi-pass membrane protein</topology>
    </subcellularLocation>
</comment>
<keyword evidence="2" id="KW-1003">Cell membrane</keyword>
<evidence type="ECO:0000256" key="5">
    <source>
        <dbReference type="ARBA" id="ARBA00023136"/>
    </source>
</evidence>
<gene>
    <name evidence="7" type="ORF">METZ01_LOCUS303470</name>
</gene>
<dbReference type="InterPro" id="IPR004670">
    <property type="entry name" value="NhaA"/>
</dbReference>
<evidence type="ECO:0008006" key="8">
    <source>
        <dbReference type="Google" id="ProtNLM"/>
    </source>
</evidence>
<dbReference type="Pfam" id="PF06965">
    <property type="entry name" value="Na_H_antiport_1"/>
    <property type="match status" value="1"/>
</dbReference>
<accession>A0A382MPH2</accession>
<evidence type="ECO:0000256" key="1">
    <source>
        <dbReference type="ARBA" id="ARBA00004429"/>
    </source>
</evidence>
<dbReference type="GO" id="GO:0005886">
    <property type="term" value="C:plasma membrane"/>
    <property type="evidence" value="ECO:0007669"/>
    <property type="project" value="UniProtKB-SubCell"/>
</dbReference>
<organism evidence="7">
    <name type="scientific">marine metagenome</name>
    <dbReference type="NCBI Taxonomy" id="408172"/>
    <lineage>
        <taxon>unclassified sequences</taxon>
        <taxon>metagenomes</taxon>
        <taxon>ecological metagenomes</taxon>
    </lineage>
</organism>
<evidence type="ECO:0000256" key="2">
    <source>
        <dbReference type="ARBA" id="ARBA00022475"/>
    </source>
</evidence>
<evidence type="ECO:0000256" key="3">
    <source>
        <dbReference type="ARBA" id="ARBA00022692"/>
    </source>
</evidence>
<keyword evidence="3 6" id="KW-0812">Transmembrane</keyword>
<proteinExistence type="predicted"/>